<reference evidence="2 3" key="1">
    <citation type="submission" date="2019-07" db="EMBL/GenBank/DDBJ databases">
        <title>Whole genome shotgun sequence of Kocuria turfanensis NBRC 107627.</title>
        <authorList>
            <person name="Hosoyama A."/>
            <person name="Uohara A."/>
            <person name="Ohji S."/>
            <person name="Ichikawa N."/>
        </authorList>
    </citation>
    <scope>NUCLEOTIDE SEQUENCE [LARGE SCALE GENOMIC DNA]</scope>
    <source>
        <strain evidence="2 3">NBRC 107627</strain>
    </source>
</reference>
<keyword evidence="1" id="KW-0472">Membrane</keyword>
<evidence type="ECO:0000313" key="2">
    <source>
        <dbReference type="EMBL" id="GEO97038.1"/>
    </source>
</evidence>
<proteinExistence type="predicted"/>
<protein>
    <submittedName>
        <fullName evidence="2">Uncharacterized protein</fullName>
    </submittedName>
</protein>
<dbReference type="Proteomes" id="UP000321103">
    <property type="component" value="Unassembled WGS sequence"/>
</dbReference>
<accession>A0A512IHD0</accession>
<feature type="transmembrane region" description="Helical" evidence="1">
    <location>
        <begin position="6"/>
        <end position="24"/>
    </location>
</feature>
<dbReference type="AlphaFoldDB" id="A0A512IHD0"/>
<evidence type="ECO:0000313" key="3">
    <source>
        <dbReference type="Proteomes" id="UP000321103"/>
    </source>
</evidence>
<gene>
    <name evidence="2" type="ORF">KTU01_31610</name>
</gene>
<keyword evidence="1" id="KW-0812">Transmembrane</keyword>
<feature type="transmembrane region" description="Helical" evidence="1">
    <location>
        <begin position="56"/>
        <end position="77"/>
    </location>
</feature>
<evidence type="ECO:0000256" key="1">
    <source>
        <dbReference type="SAM" id="Phobius"/>
    </source>
</evidence>
<comment type="caution">
    <text evidence="2">The sequence shown here is derived from an EMBL/GenBank/DDBJ whole genome shotgun (WGS) entry which is preliminary data.</text>
</comment>
<organism evidence="2 3">
    <name type="scientific">Kocuria turfanensis</name>
    <dbReference type="NCBI Taxonomy" id="388357"/>
    <lineage>
        <taxon>Bacteria</taxon>
        <taxon>Bacillati</taxon>
        <taxon>Actinomycetota</taxon>
        <taxon>Actinomycetes</taxon>
        <taxon>Micrococcales</taxon>
        <taxon>Micrococcaceae</taxon>
        <taxon>Kocuria</taxon>
    </lineage>
</organism>
<keyword evidence="3" id="KW-1185">Reference proteome</keyword>
<sequence length="82" mass="8676">MEMFWPPVIIGPVAIIIGVLIVTFRKSLASGTAEAQRAMFGRFGELVANQSRPSGALIAGIGFILIGIAAIRMGLLIPPGQW</sequence>
<keyword evidence="1" id="KW-1133">Transmembrane helix</keyword>
<dbReference type="EMBL" id="BJZS01000104">
    <property type="protein sequence ID" value="GEO97038.1"/>
    <property type="molecule type" value="Genomic_DNA"/>
</dbReference>
<name>A0A512IHD0_9MICC</name>